<protein>
    <submittedName>
        <fullName evidence="1">Uncharacterized protein</fullName>
    </submittedName>
</protein>
<organism evidence="1 2">
    <name type="scientific">Microvirga splendida</name>
    <dbReference type="NCBI Taxonomy" id="2795727"/>
    <lineage>
        <taxon>Bacteria</taxon>
        <taxon>Pseudomonadati</taxon>
        <taxon>Pseudomonadota</taxon>
        <taxon>Alphaproteobacteria</taxon>
        <taxon>Hyphomicrobiales</taxon>
        <taxon>Methylobacteriaceae</taxon>
        <taxon>Microvirga</taxon>
    </lineage>
</organism>
<dbReference type="RefSeq" id="WP_199048213.1">
    <property type="nucleotide sequence ID" value="NZ_JAELXT010000006.1"/>
</dbReference>
<evidence type="ECO:0000313" key="2">
    <source>
        <dbReference type="Proteomes" id="UP000620670"/>
    </source>
</evidence>
<keyword evidence="2" id="KW-1185">Reference proteome</keyword>
<proteinExistence type="predicted"/>
<comment type="caution">
    <text evidence="1">The sequence shown here is derived from an EMBL/GenBank/DDBJ whole genome shotgun (WGS) entry which is preliminary data.</text>
</comment>
<dbReference type="EMBL" id="JAELXT010000006">
    <property type="protein sequence ID" value="MBJ6125395.1"/>
    <property type="molecule type" value="Genomic_DNA"/>
</dbReference>
<gene>
    <name evidence="1" type="ORF">JAO75_08220</name>
</gene>
<evidence type="ECO:0000313" key="1">
    <source>
        <dbReference type="EMBL" id="MBJ6125395.1"/>
    </source>
</evidence>
<sequence>MTPNATCPVCGVRVYFYANSNGSRVFFDDVGPPWPKHPCTDRVKLSSTFLYQVRMAEITAQYGKKPAARRSLDRDGWRLFKALHTKSFRQELEHVASGRKFETNILKDNIPGLGQAIWIREQSHNTAEVSYFDLDNFKVVSRVMPNLEARKYATMGEWLPFSTWFRHLLR</sequence>
<reference evidence="2" key="1">
    <citation type="submission" date="2020-12" db="EMBL/GenBank/DDBJ databases">
        <title>Hymenobacter sp.</title>
        <authorList>
            <person name="Kim M.K."/>
        </authorList>
    </citation>
    <scope>NUCLEOTIDE SEQUENCE [LARGE SCALE GENOMIC DNA]</scope>
    <source>
        <strain evidence="2">BT325</strain>
    </source>
</reference>
<name>A0ABS0XZB0_9HYPH</name>
<accession>A0ABS0XZB0</accession>
<dbReference type="Proteomes" id="UP000620670">
    <property type="component" value="Unassembled WGS sequence"/>
</dbReference>